<dbReference type="GO" id="GO:0006744">
    <property type="term" value="P:ubiquinone biosynthetic process"/>
    <property type="evidence" value="ECO:0007669"/>
    <property type="project" value="UniProtKB-UniRule"/>
</dbReference>
<dbReference type="UniPathway" id="UPA00232"/>
<dbReference type="HAMAP" id="MF_02215">
    <property type="entry name" value="UbiJ"/>
    <property type="match status" value="1"/>
</dbReference>
<dbReference type="OrthoDB" id="5801225at2"/>
<dbReference type="PANTHER" id="PTHR38693">
    <property type="entry name" value="UBIQUINONE BIOSYNTHESIS PROTEIN UBIJ"/>
    <property type="match status" value="1"/>
</dbReference>
<gene>
    <name evidence="1" type="primary">ubiJ</name>
    <name evidence="3" type="ORF">SAMN02745724_02674</name>
</gene>
<keyword evidence="1" id="KW-0963">Cytoplasm</keyword>
<name>A0A1I1MJX9_9GAMM</name>
<dbReference type="InterPro" id="IPR003033">
    <property type="entry name" value="SCP2_sterol-bd_dom"/>
</dbReference>
<keyword evidence="3" id="KW-0830">Ubiquinone</keyword>
<dbReference type="GO" id="GO:0005737">
    <property type="term" value="C:cytoplasm"/>
    <property type="evidence" value="ECO:0007669"/>
    <property type="project" value="UniProtKB-SubCell"/>
</dbReference>
<evidence type="ECO:0000259" key="2">
    <source>
        <dbReference type="Pfam" id="PF02036"/>
    </source>
</evidence>
<evidence type="ECO:0000313" key="3">
    <source>
        <dbReference type="EMBL" id="SFC83448.1"/>
    </source>
</evidence>
<evidence type="ECO:0000313" key="4">
    <source>
        <dbReference type="Proteomes" id="UP000198862"/>
    </source>
</evidence>
<dbReference type="PANTHER" id="PTHR38693:SF1">
    <property type="entry name" value="UBIQUINONE BIOSYNTHESIS ACCESSORY FACTOR UBIJ"/>
    <property type="match status" value="1"/>
</dbReference>
<dbReference type="EMBL" id="FOLO01000019">
    <property type="protein sequence ID" value="SFC83448.1"/>
    <property type="molecule type" value="Genomic_DNA"/>
</dbReference>
<dbReference type="Pfam" id="PF02036">
    <property type="entry name" value="SCP2"/>
    <property type="match status" value="1"/>
</dbReference>
<protein>
    <recommendedName>
        <fullName evidence="1">Ubiquinone biosynthesis accessory factor UbiJ</fullName>
    </recommendedName>
</protein>
<proteinExistence type="inferred from homology"/>
<comment type="subcellular location">
    <subcellularLocation>
        <location evidence="1">Cytoplasm</location>
    </subcellularLocation>
</comment>
<dbReference type="AlphaFoldDB" id="A0A1I1MJX9"/>
<dbReference type="SUPFAM" id="SSF55718">
    <property type="entry name" value="SCP-like"/>
    <property type="match status" value="1"/>
</dbReference>
<comment type="function">
    <text evidence="1">Required for ubiquinone (coenzyme Q) biosynthesis. Binds hydrophobic ubiquinone biosynthetic intermediates via its SCP2 domain and is essential for the stability of the Ubi complex. May constitute a docking platform where Ubi enzymes assemble and access their SCP2-bound polyprenyl substrates.</text>
</comment>
<dbReference type="Gene3D" id="3.30.1050.10">
    <property type="entry name" value="SCP2 sterol-binding domain"/>
    <property type="match status" value="1"/>
</dbReference>
<dbReference type="InterPro" id="IPR036527">
    <property type="entry name" value="SCP2_sterol-bd_dom_sf"/>
</dbReference>
<evidence type="ECO:0000256" key="1">
    <source>
        <dbReference type="HAMAP-Rule" id="MF_02215"/>
    </source>
</evidence>
<dbReference type="RefSeq" id="WP_091984657.1">
    <property type="nucleotide sequence ID" value="NZ_FOLO01000019.1"/>
</dbReference>
<keyword evidence="1" id="KW-0831">Ubiquinone biosynthesis</keyword>
<feature type="domain" description="SCP2" evidence="2">
    <location>
        <begin position="14"/>
        <end position="111"/>
    </location>
</feature>
<dbReference type="Proteomes" id="UP000198862">
    <property type="component" value="Unassembled WGS sequence"/>
</dbReference>
<dbReference type="InterPro" id="IPR038989">
    <property type="entry name" value="UbiJ"/>
</dbReference>
<accession>A0A1I1MJX9</accession>
<dbReference type="STRING" id="1123010.SAMN02745724_02674"/>
<comment type="pathway">
    <text evidence="1">Cofactor biosynthesis; ubiquinone biosynthesis.</text>
</comment>
<comment type="similarity">
    <text evidence="1">Belongs to the UbiJ family.</text>
</comment>
<organism evidence="3 4">
    <name type="scientific">Pseudoalteromonas denitrificans DSM 6059</name>
    <dbReference type="NCBI Taxonomy" id="1123010"/>
    <lineage>
        <taxon>Bacteria</taxon>
        <taxon>Pseudomonadati</taxon>
        <taxon>Pseudomonadota</taxon>
        <taxon>Gammaproteobacteria</taxon>
        <taxon>Alteromonadales</taxon>
        <taxon>Pseudoalteromonadaceae</taxon>
        <taxon>Pseudoalteromonas</taxon>
    </lineage>
</organism>
<reference evidence="3 4" key="1">
    <citation type="submission" date="2016-10" db="EMBL/GenBank/DDBJ databases">
        <authorList>
            <person name="de Groot N.N."/>
        </authorList>
    </citation>
    <scope>NUCLEOTIDE SEQUENCE [LARGE SCALE GENOMIC DNA]</scope>
    <source>
        <strain evidence="3 4">DSM 6059</strain>
    </source>
</reference>
<sequence>MLSQLIITLIESILNQAIKLSPQLRQELKKVQHKKFQLNIRNWKQNFVILYTGEKCIILTTDENNADCIICASIETLLELKDPAKITKLIRENQLDLEGDLQLAQTYSSAFSKIDIDWPEQLSQYVGDGMSYKITKSIKSLFIQQKKITHKITTTAQYTLQDELNIAMHPIELTIFKKDNRQLSGDVDVLEHRINMIMQQVAIN</sequence>
<keyword evidence="4" id="KW-1185">Reference proteome</keyword>